<evidence type="ECO:0000313" key="3">
    <source>
        <dbReference type="Proteomes" id="UP000314987"/>
    </source>
</evidence>
<dbReference type="InterPro" id="IPR050169">
    <property type="entry name" value="Krueppel_C2H2_ZnF"/>
</dbReference>
<feature type="domain" description="KRAB" evidence="1">
    <location>
        <begin position="10"/>
        <end position="81"/>
    </location>
</feature>
<evidence type="ECO:0000313" key="2">
    <source>
        <dbReference type="Ensembl" id="ENSVURP00010005176.1"/>
    </source>
</evidence>
<dbReference type="Ensembl" id="ENSVURT00010003403.1">
    <property type="protein sequence ID" value="ENSVURP00010003005.1"/>
    <property type="gene ID" value="ENSVURG00010002437.1"/>
</dbReference>
<keyword evidence="3" id="KW-1185">Reference proteome</keyword>
<proteinExistence type="predicted"/>
<dbReference type="Ensembl" id="ENSVURT00010005858.1">
    <property type="protein sequence ID" value="ENSVURP00010005176.1"/>
    <property type="gene ID" value="ENSVURG00010004066.1"/>
</dbReference>
<dbReference type="Pfam" id="PF01352">
    <property type="entry name" value="KRAB"/>
    <property type="match status" value="1"/>
</dbReference>
<dbReference type="PANTHER" id="PTHR23232">
    <property type="entry name" value="KRAB DOMAIN C2H2 ZINC FINGER"/>
    <property type="match status" value="1"/>
</dbReference>
<dbReference type="STRING" id="29139.ENSVURP00010003005"/>
<dbReference type="InterPro" id="IPR001909">
    <property type="entry name" value="KRAB"/>
</dbReference>
<dbReference type="SUPFAM" id="SSF109640">
    <property type="entry name" value="KRAB domain (Kruppel-associated box)"/>
    <property type="match status" value="1"/>
</dbReference>
<name>A0A4X2K536_VOMUR</name>
<dbReference type="GO" id="GO:0006355">
    <property type="term" value="P:regulation of DNA-templated transcription"/>
    <property type="evidence" value="ECO:0007669"/>
    <property type="project" value="InterPro"/>
</dbReference>
<reference evidence="2" key="2">
    <citation type="submission" date="2025-05" db="UniProtKB">
        <authorList>
            <consortium name="Ensembl"/>
        </authorList>
    </citation>
    <scope>IDENTIFICATION</scope>
</reference>
<dbReference type="Proteomes" id="UP000314987">
    <property type="component" value="Unassembled WGS sequence"/>
</dbReference>
<dbReference type="GeneTree" id="ENSGT00950000182890"/>
<accession>A0A4X2K536</accession>
<reference evidence="3" key="1">
    <citation type="submission" date="2018-12" db="EMBL/GenBank/DDBJ databases">
        <authorList>
            <person name="Yazar S."/>
        </authorList>
    </citation>
    <scope>NUCLEOTIDE SEQUENCE [LARGE SCALE GENOMIC DNA]</scope>
</reference>
<dbReference type="Gene3D" id="6.10.140.140">
    <property type="match status" value="1"/>
</dbReference>
<dbReference type="CDD" id="cd07765">
    <property type="entry name" value="KRAB_A-box"/>
    <property type="match status" value="1"/>
</dbReference>
<dbReference type="AlphaFoldDB" id="A0A4X2K536"/>
<protein>
    <recommendedName>
        <fullName evidence="1">KRAB domain-containing protein</fullName>
    </recommendedName>
</protein>
<sequence>SPGVGFTESVTFKDVAMEFTQEEWLHLNPSQKKLYTNVILENYRNLVFLGFAISNPDVIYHLGKRKHFGCQRQTSQGAAIQRAKNLLEKNLMHLMNMVKLSDWAHNLLSIKEFILE</sequence>
<evidence type="ECO:0000259" key="1">
    <source>
        <dbReference type="PROSITE" id="PS50805"/>
    </source>
</evidence>
<dbReference type="PROSITE" id="PS50805">
    <property type="entry name" value="KRAB"/>
    <property type="match status" value="1"/>
</dbReference>
<dbReference type="PANTHER" id="PTHR23232:SF168">
    <property type="entry name" value="KRAB DOMAIN-CONTAINING PROTEIN"/>
    <property type="match status" value="1"/>
</dbReference>
<dbReference type="InterPro" id="IPR036051">
    <property type="entry name" value="KRAB_dom_sf"/>
</dbReference>
<organism evidence="2 3">
    <name type="scientific">Vombatus ursinus</name>
    <name type="common">Common wombat</name>
    <dbReference type="NCBI Taxonomy" id="29139"/>
    <lineage>
        <taxon>Eukaryota</taxon>
        <taxon>Metazoa</taxon>
        <taxon>Chordata</taxon>
        <taxon>Craniata</taxon>
        <taxon>Vertebrata</taxon>
        <taxon>Euteleostomi</taxon>
        <taxon>Mammalia</taxon>
        <taxon>Metatheria</taxon>
        <taxon>Diprotodontia</taxon>
        <taxon>Vombatidae</taxon>
        <taxon>Vombatus</taxon>
    </lineage>
</organism>
<dbReference type="SMART" id="SM00349">
    <property type="entry name" value="KRAB"/>
    <property type="match status" value="1"/>
</dbReference>